<dbReference type="Gene3D" id="1.10.10.60">
    <property type="entry name" value="Homeodomain-like"/>
    <property type="match status" value="1"/>
</dbReference>
<sequence length="235" mass="26560">MEHFAKNCKDGFEFCRKTSSTVHHFCFMKDCKEMDEGNSTTVVVKGLTSNGLIYRIRQELLKAGIQVTAMGPGFISIKQPALLSRLDEVLDAWGIDLLDESESQLIRRTKSALQYSLEQQILPLRGLLRNLSEHTGCPYYQLSSLFLAVEGVTLGRYVLRQRLDKAIERLTYTNGSVSEIAHQTGYRDETHLALHVEAERGLPIAHFLKIRTARFSTYPNRSYELFAPSELATGS</sequence>
<geneLocation type="plasmid" evidence="3 4">
    <name>pFLIM01</name>
</geneLocation>
<evidence type="ECO:0000259" key="2">
    <source>
        <dbReference type="PROSITE" id="PS01124"/>
    </source>
</evidence>
<evidence type="ECO:0000313" key="4">
    <source>
        <dbReference type="Proteomes" id="UP000009309"/>
    </source>
</evidence>
<proteinExistence type="predicted"/>
<evidence type="ECO:0000256" key="1">
    <source>
        <dbReference type="ARBA" id="ARBA00023125"/>
    </source>
</evidence>
<dbReference type="Proteomes" id="UP000009309">
    <property type="component" value="Plasmid pFLIM01"/>
</dbReference>
<keyword evidence="3" id="KW-0614">Plasmid</keyword>
<dbReference type="PANTHER" id="PTHR43280">
    <property type="entry name" value="ARAC-FAMILY TRANSCRIPTIONAL REGULATOR"/>
    <property type="match status" value="1"/>
</dbReference>
<dbReference type="GO" id="GO:0043565">
    <property type="term" value="F:sequence-specific DNA binding"/>
    <property type="evidence" value="ECO:0007669"/>
    <property type="project" value="InterPro"/>
</dbReference>
<keyword evidence="1" id="KW-0238">DNA-binding</keyword>
<dbReference type="PANTHER" id="PTHR43280:SF31">
    <property type="entry name" value="TRANSCRIPTIONAL REGULATORY PROTEIN"/>
    <property type="match status" value="1"/>
</dbReference>
<dbReference type="PROSITE" id="PS01124">
    <property type="entry name" value="HTH_ARAC_FAMILY_2"/>
    <property type="match status" value="1"/>
</dbReference>
<accession>I2GU63</accession>
<dbReference type="EMBL" id="HE805916">
    <property type="protein sequence ID" value="CCH57664.1"/>
    <property type="molecule type" value="Genomic_DNA"/>
</dbReference>
<protein>
    <submittedName>
        <fullName evidence="3">Transcriptional regulator, AraC family</fullName>
    </submittedName>
</protein>
<evidence type="ECO:0000313" key="3">
    <source>
        <dbReference type="EMBL" id="CCH57664.1"/>
    </source>
</evidence>
<keyword evidence="4" id="KW-1185">Reference proteome</keyword>
<dbReference type="Pfam" id="PF12833">
    <property type="entry name" value="HTH_18"/>
    <property type="match status" value="1"/>
</dbReference>
<reference evidence="3 4" key="1">
    <citation type="journal article" date="2012" name="J. Bacteriol.">
        <title>Genome Sequence of the Filamentous Bacterium Fibrisoma limi BUZ 3T.</title>
        <authorList>
            <person name="Filippini M."/>
            <person name="Qi W."/>
            <person name="Jaenicke S."/>
            <person name="Goesmann A."/>
            <person name="Smits T.H."/>
            <person name="Bagheri H.C."/>
        </authorList>
    </citation>
    <scope>NUCLEOTIDE SEQUENCE [LARGE SCALE GENOMIC DNA]</scope>
    <source>
        <strain evidence="4">BUZ 3T</strain>
        <plasmid evidence="3 4">pFLIM01</plasmid>
    </source>
</reference>
<feature type="domain" description="HTH araC/xylS-type" evidence="2">
    <location>
        <begin position="107"/>
        <end position="210"/>
    </location>
</feature>
<dbReference type="SMART" id="SM00342">
    <property type="entry name" value="HTH_ARAC"/>
    <property type="match status" value="1"/>
</dbReference>
<dbReference type="InterPro" id="IPR018060">
    <property type="entry name" value="HTH_AraC"/>
</dbReference>
<name>I2GU63_9BACT</name>
<dbReference type="GO" id="GO:0003700">
    <property type="term" value="F:DNA-binding transcription factor activity"/>
    <property type="evidence" value="ECO:0007669"/>
    <property type="project" value="InterPro"/>
</dbReference>
<gene>
    <name evidence="3" type="ORF">BN8_p06871</name>
</gene>
<organism evidence="3 4">
    <name type="scientific">Fibrisoma limi BUZ 3</name>
    <dbReference type="NCBI Taxonomy" id="1185876"/>
    <lineage>
        <taxon>Bacteria</taxon>
        <taxon>Pseudomonadati</taxon>
        <taxon>Bacteroidota</taxon>
        <taxon>Cytophagia</taxon>
        <taxon>Cytophagales</taxon>
        <taxon>Spirosomataceae</taxon>
        <taxon>Fibrisoma</taxon>
    </lineage>
</organism>
<dbReference type="AlphaFoldDB" id="I2GU63"/>